<feature type="region of interest" description="Disordered" evidence="7">
    <location>
        <begin position="612"/>
        <end position="655"/>
    </location>
</feature>
<dbReference type="PANTHER" id="PTHR12983">
    <property type="entry name" value="RING FINGER 10 FAMILY MEMBER"/>
    <property type="match status" value="1"/>
</dbReference>
<dbReference type="PROSITE" id="PS00518">
    <property type="entry name" value="ZF_RING_1"/>
    <property type="match status" value="1"/>
</dbReference>
<feature type="region of interest" description="Disordered" evidence="7">
    <location>
        <begin position="1"/>
        <end position="23"/>
    </location>
</feature>
<feature type="compositionally biased region" description="Basic and acidic residues" evidence="7">
    <location>
        <begin position="554"/>
        <end position="566"/>
    </location>
</feature>
<reference evidence="11 12" key="1">
    <citation type="submission" date="2019-05" db="EMBL/GenBank/DDBJ databases">
        <title>Emergence of the Ug99 lineage of the wheat stem rust pathogen through somatic hybridization.</title>
        <authorList>
            <person name="Li F."/>
            <person name="Upadhyaya N.M."/>
            <person name="Sperschneider J."/>
            <person name="Matny O."/>
            <person name="Nguyen-Phuc H."/>
            <person name="Mago R."/>
            <person name="Raley C."/>
            <person name="Miller M.E."/>
            <person name="Silverstein K.A.T."/>
            <person name="Henningsen E."/>
            <person name="Hirsch C.D."/>
            <person name="Visser B."/>
            <person name="Pretorius Z.A."/>
            <person name="Steffenson B.J."/>
            <person name="Schwessinger B."/>
            <person name="Dodds P.N."/>
            <person name="Figueroa M."/>
        </authorList>
    </citation>
    <scope>NUCLEOTIDE SEQUENCE [LARGE SCALE GENOMIC DNA]</scope>
    <source>
        <strain evidence="10">21-0</strain>
        <strain evidence="9 12">Ug99</strain>
    </source>
</reference>
<dbReference type="InterPro" id="IPR017907">
    <property type="entry name" value="Znf_RING_CS"/>
</dbReference>
<feature type="compositionally biased region" description="Low complexity" evidence="7">
    <location>
        <begin position="1"/>
        <end position="18"/>
    </location>
</feature>
<keyword evidence="2" id="KW-0963">Cytoplasm</keyword>
<evidence type="ECO:0000256" key="3">
    <source>
        <dbReference type="ARBA" id="ARBA00022723"/>
    </source>
</evidence>
<evidence type="ECO:0000259" key="8">
    <source>
        <dbReference type="PROSITE" id="PS50089"/>
    </source>
</evidence>
<dbReference type="GO" id="GO:0008270">
    <property type="term" value="F:zinc ion binding"/>
    <property type="evidence" value="ECO:0007669"/>
    <property type="project" value="UniProtKB-KW"/>
</dbReference>
<comment type="caution">
    <text evidence="9">The sequence shown here is derived from an EMBL/GenBank/DDBJ whole genome shotgun (WGS) entry which is preliminary data.</text>
</comment>
<keyword evidence="3" id="KW-0479">Metal-binding</keyword>
<dbReference type="Proteomes" id="UP000324748">
    <property type="component" value="Unassembled WGS sequence"/>
</dbReference>
<dbReference type="GO" id="GO:0005737">
    <property type="term" value="C:cytoplasm"/>
    <property type="evidence" value="ECO:0007669"/>
    <property type="project" value="UniProtKB-SubCell"/>
</dbReference>
<evidence type="ECO:0000313" key="9">
    <source>
        <dbReference type="EMBL" id="KAA1088289.1"/>
    </source>
</evidence>
<dbReference type="CDD" id="cd16536">
    <property type="entry name" value="RING-HC_RNF10"/>
    <property type="match status" value="1"/>
</dbReference>
<dbReference type="AlphaFoldDB" id="A0A5B0NKB8"/>
<keyword evidence="11" id="KW-1185">Reference proteome</keyword>
<dbReference type="SMART" id="SM00184">
    <property type="entry name" value="RING"/>
    <property type="match status" value="1"/>
</dbReference>
<evidence type="ECO:0000313" key="10">
    <source>
        <dbReference type="EMBL" id="KAA1105275.1"/>
    </source>
</evidence>
<organism evidence="9 12">
    <name type="scientific">Puccinia graminis f. sp. tritici</name>
    <dbReference type="NCBI Taxonomy" id="56615"/>
    <lineage>
        <taxon>Eukaryota</taxon>
        <taxon>Fungi</taxon>
        <taxon>Dikarya</taxon>
        <taxon>Basidiomycota</taxon>
        <taxon>Pucciniomycotina</taxon>
        <taxon>Pucciniomycetes</taxon>
        <taxon>Pucciniales</taxon>
        <taxon>Pucciniaceae</taxon>
        <taxon>Puccinia</taxon>
    </lineage>
</organism>
<keyword evidence="4 6" id="KW-0863">Zinc-finger</keyword>
<dbReference type="InterPro" id="IPR001841">
    <property type="entry name" value="Znf_RING"/>
</dbReference>
<dbReference type="InterPro" id="IPR039739">
    <property type="entry name" value="MAG2/RNF10"/>
</dbReference>
<feature type="compositionally biased region" description="Polar residues" evidence="7">
    <location>
        <begin position="626"/>
        <end position="646"/>
    </location>
</feature>
<dbReference type="GO" id="GO:0000976">
    <property type="term" value="F:transcription cis-regulatory region binding"/>
    <property type="evidence" value="ECO:0007669"/>
    <property type="project" value="TreeGrafter"/>
</dbReference>
<dbReference type="SUPFAM" id="SSF57850">
    <property type="entry name" value="RING/U-box"/>
    <property type="match status" value="1"/>
</dbReference>
<evidence type="ECO:0000256" key="4">
    <source>
        <dbReference type="ARBA" id="ARBA00022771"/>
    </source>
</evidence>
<keyword evidence="5" id="KW-0862">Zinc</keyword>
<dbReference type="Gene3D" id="3.30.40.10">
    <property type="entry name" value="Zinc/RING finger domain, C3HC4 (zinc finger)"/>
    <property type="match status" value="1"/>
</dbReference>
<evidence type="ECO:0000256" key="1">
    <source>
        <dbReference type="ARBA" id="ARBA00004496"/>
    </source>
</evidence>
<dbReference type="InterPro" id="IPR013083">
    <property type="entry name" value="Znf_RING/FYVE/PHD"/>
</dbReference>
<sequence>MINHPANSSSKNNHSSPNQHQLNFKPTRLSQNQRRANDQQTFSHLLGFTLPPRSAQSNQSSSSTRRPARKQHAHTSYYDKDRFVHAKYRFILKPTGDYTVHFADPDIRFNWPDILQVIVNHSTHLHTVSNHPQTSDLDPDLPFEKHACPICLSEPTAARMTKCGHIFCYPCILHYLELSDDGKAQGRKCPVCYETILKKDLKSVKWFDCSPEQAGDHPDPVSDLMTFRLIERPNFTTLALPRSTTWLSSAVPTHHSPWQFTPDALTFAKFMLASPDYMTTELNKDLEELHSERLLLSKWSTSQDGLEDLGIVFIRAAEAKVREQIEKVGLLKTTFVMTEKKQAKWKIDQAVEEANRGLDSVNQLQISTTTDEEEVTPIPATVESLIPQSLDQPAFLPNQREHTLLISPGDFNNNNTHDDVPKAPESRLVKSDFVSSTAPKPRKNVNPPEPTSTTYRFYQAASGEQIYLSALDIRVLLTKFGSFDCFPSSITLKVEGWSEVRVSDDLRRRCRYLSHLPTGSEVRMVEVDLDEYLGDDCSLVEAVRKRRAKRREKTKKEDKAKTKSEMVDQSSWNTFTTKSVPDWVAPVGVKEDHQTSGPMNHSSSAEALVSVDLSGGSQRPIESDRQPSGSRTVWGTYIPSNATSSGAPADQVHDPDDVWASHQVHLGLNRARAGVRAELNTEDLDGSDDDQEGGEGGKKKGGPRKKGKQKNRKHVNKVVINLSGGTGGRRF</sequence>
<feature type="region of interest" description="Disordered" evidence="7">
    <location>
        <begin position="432"/>
        <end position="451"/>
    </location>
</feature>
<feature type="domain" description="RING-type" evidence="8">
    <location>
        <begin position="148"/>
        <end position="192"/>
    </location>
</feature>
<comment type="subcellular location">
    <subcellularLocation>
        <location evidence="1">Cytoplasm</location>
    </subcellularLocation>
</comment>
<evidence type="ECO:0000256" key="2">
    <source>
        <dbReference type="ARBA" id="ARBA00022490"/>
    </source>
</evidence>
<evidence type="ECO:0000256" key="7">
    <source>
        <dbReference type="SAM" id="MobiDB-lite"/>
    </source>
</evidence>
<dbReference type="Pfam" id="PF00097">
    <property type="entry name" value="zf-C3HC4"/>
    <property type="match status" value="1"/>
</dbReference>
<dbReference type="GO" id="GO:0045944">
    <property type="term" value="P:positive regulation of transcription by RNA polymerase II"/>
    <property type="evidence" value="ECO:0007669"/>
    <property type="project" value="TreeGrafter"/>
</dbReference>
<dbReference type="PROSITE" id="PS50089">
    <property type="entry name" value="ZF_RING_2"/>
    <property type="match status" value="1"/>
</dbReference>
<feature type="region of interest" description="Disordered" evidence="7">
    <location>
        <begin position="47"/>
        <end position="76"/>
    </location>
</feature>
<protein>
    <recommendedName>
        <fullName evidence="8">RING-type domain-containing protein</fullName>
    </recommendedName>
</protein>
<dbReference type="Proteomes" id="UP000325313">
    <property type="component" value="Unassembled WGS sequence"/>
</dbReference>
<evidence type="ECO:0000256" key="6">
    <source>
        <dbReference type="PROSITE-ProRule" id="PRU00175"/>
    </source>
</evidence>
<evidence type="ECO:0000313" key="11">
    <source>
        <dbReference type="Proteomes" id="UP000324748"/>
    </source>
</evidence>
<evidence type="ECO:0000256" key="5">
    <source>
        <dbReference type="ARBA" id="ARBA00022833"/>
    </source>
</evidence>
<dbReference type="EMBL" id="VDEP01000406">
    <property type="protein sequence ID" value="KAA1088289.1"/>
    <property type="molecule type" value="Genomic_DNA"/>
</dbReference>
<evidence type="ECO:0000313" key="12">
    <source>
        <dbReference type="Proteomes" id="UP000325313"/>
    </source>
</evidence>
<dbReference type="OrthoDB" id="302966at2759"/>
<feature type="compositionally biased region" description="Acidic residues" evidence="7">
    <location>
        <begin position="680"/>
        <end position="693"/>
    </location>
</feature>
<proteinExistence type="predicted"/>
<dbReference type="EMBL" id="VSWC01000040">
    <property type="protein sequence ID" value="KAA1105275.1"/>
    <property type="molecule type" value="Genomic_DNA"/>
</dbReference>
<feature type="region of interest" description="Disordered" evidence="7">
    <location>
        <begin position="680"/>
        <end position="731"/>
    </location>
</feature>
<name>A0A5B0NKB8_PUCGR</name>
<dbReference type="PANTHER" id="PTHR12983:SF9">
    <property type="entry name" value="E3 UBIQUITIN-PROTEIN LIGASE RNF10"/>
    <property type="match status" value="1"/>
</dbReference>
<dbReference type="InterPro" id="IPR018957">
    <property type="entry name" value="Znf_C3HC4_RING-type"/>
</dbReference>
<gene>
    <name evidence="10" type="ORF">PGT21_001410</name>
    <name evidence="9" type="ORF">PGTUg99_007216</name>
</gene>
<feature type="region of interest" description="Disordered" evidence="7">
    <location>
        <begin position="545"/>
        <end position="568"/>
    </location>
</feature>
<feature type="compositionally biased region" description="Low complexity" evidence="7">
    <location>
        <begin position="51"/>
        <end position="65"/>
    </location>
</feature>
<feature type="compositionally biased region" description="Basic residues" evidence="7">
    <location>
        <begin position="699"/>
        <end position="716"/>
    </location>
</feature>
<accession>A0A5B0NKB8</accession>